<accession>A0A433A1V8</accession>
<dbReference type="EMBL" id="RBNI01020162">
    <property type="protein sequence ID" value="RUO96673.1"/>
    <property type="molecule type" value="Genomic_DNA"/>
</dbReference>
<comment type="caution">
    <text evidence="1">The sequence shown here is derived from an EMBL/GenBank/DDBJ whole genome shotgun (WGS) entry which is preliminary data.</text>
</comment>
<dbReference type="AlphaFoldDB" id="A0A433A1V8"/>
<keyword evidence="2" id="KW-1185">Reference proteome</keyword>
<protein>
    <submittedName>
        <fullName evidence="1">Uncharacterized protein</fullName>
    </submittedName>
</protein>
<evidence type="ECO:0000313" key="1">
    <source>
        <dbReference type="EMBL" id="RUO96673.1"/>
    </source>
</evidence>
<evidence type="ECO:0000313" key="2">
    <source>
        <dbReference type="Proteomes" id="UP000268093"/>
    </source>
</evidence>
<organism evidence="1 2">
    <name type="scientific">Jimgerdemannia flammicorona</name>
    <dbReference type="NCBI Taxonomy" id="994334"/>
    <lineage>
        <taxon>Eukaryota</taxon>
        <taxon>Fungi</taxon>
        <taxon>Fungi incertae sedis</taxon>
        <taxon>Mucoromycota</taxon>
        <taxon>Mucoromycotina</taxon>
        <taxon>Endogonomycetes</taxon>
        <taxon>Endogonales</taxon>
        <taxon>Endogonaceae</taxon>
        <taxon>Jimgerdemannia</taxon>
    </lineage>
</organism>
<reference evidence="1 2" key="1">
    <citation type="journal article" date="2018" name="New Phytol.">
        <title>Phylogenomics of Endogonaceae and evolution of mycorrhizas within Mucoromycota.</title>
        <authorList>
            <person name="Chang Y."/>
            <person name="Desiro A."/>
            <person name="Na H."/>
            <person name="Sandor L."/>
            <person name="Lipzen A."/>
            <person name="Clum A."/>
            <person name="Barry K."/>
            <person name="Grigoriev I.V."/>
            <person name="Martin F.M."/>
            <person name="Stajich J.E."/>
            <person name="Smith M.E."/>
            <person name="Bonito G."/>
            <person name="Spatafora J.W."/>
        </authorList>
    </citation>
    <scope>NUCLEOTIDE SEQUENCE [LARGE SCALE GENOMIC DNA]</scope>
    <source>
        <strain evidence="1 2">GMNB39</strain>
    </source>
</reference>
<sequence>MHDVVAPAFLSSVFKVPVSDIDKPKIPSVRPRSLFCCRSIVILIQKLLFSATLTRNPAKIASLHLLNPQYIAVQVAGKIGAEDEVAREKYTTPAGLRVSMSFPLLSNNNFSLCVASVQFPFCS</sequence>
<proteinExistence type="predicted"/>
<dbReference type="OrthoDB" id="3370at2759"/>
<gene>
    <name evidence="1" type="ORF">BC936DRAFT_141634</name>
</gene>
<dbReference type="Proteomes" id="UP000268093">
    <property type="component" value="Unassembled WGS sequence"/>
</dbReference>
<name>A0A433A1V8_9FUNG</name>